<dbReference type="PROSITE" id="PS50921">
    <property type="entry name" value="ANTAR"/>
    <property type="match status" value="1"/>
</dbReference>
<protein>
    <submittedName>
        <fullName evidence="7">GAF and ANTAR domain-containing protein</fullName>
    </submittedName>
</protein>
<feature type="domain" description="ANTAR" evidence="6">
    <location>
        <begin position="185"/>
        <end position="246"/>
    </location>
</feature>
<dbReference type="Gene3D" id="1.10.10.10">
    <property type="entry name" value="Winged helix-like DNA-binding domain superfamily/Winged helix DNA-binding domain"/>
    <property type="match status" value="1"/>
</dbReference>
<keyword evidence="3" id="KW-0805">Transcription regulation</keyword>
<dbReference type="Gene3D" id="3.30.450.40">
    <property type="match status" value="1"/>
</dbReference>
<dbReference type="SMART" id="SM00065">
    <property type="entry name" value="GAF"/>
    <property type="match status" value="1"/>
</dbReference>
<evidence type="ECO:0000313" key="7">
    <source>
        <dbReference type="EMBL" id="MFB9376794.1"/>
    </source>
</evidence>
<dbReference type="Pfam" id="PF03861">
    <property type="entry name" value="ANTAR"/>
    <property type="match status" value="1"/>
</dbReference>
<dbReference type="SMART" id="SM01012">
    <property type="entry name" value="ANTAR"/>
    <property type="match status" value="1"/>
</dbReference>
<keyword evidence="1" id="KW-0808">Transferase</keyword>
<name>A0ABV5LRV7_9ACTN</name>
<proteinExistence type="predicted"/>
<keyword evidence="4" id="KW-0804">Transcription</keyword>
<organism evidence="7 8">
    <name type="scientific">Kineococcus gynurae</name>
    <dbReference type="NCBI Taxonomy" id="452979"/>
    <lineage>
        <taxon>Bacteria</taxon>
        <taxon>Bacillati</taxon>
        <taxon>Actinomycetota</taxon>
        <taxon>Actinomycetes</taxon>
        <taxon>Kineosporiales</taxon>
        <taxon>Kineosporiaceae</taxon>
        <taxon>Kineococcus</taxon>
    </lineage>
</organism>
<dbReference type="InterPro" id="IPR029016">
    <property type="entry name" value="GAF-like_dom_sf"/>
</dbReference>
<dbReference type="InterPro" id="IPR003018">
    <property type="entry name" value="GAF"/>
</dbReference>
<dbReference type="RefSeq" id="WP_380135759.1">
    <property type="nucleotide sequence ID" value="NZ_JBHLUI010000003.1"/>
</dbReference>
<dbReference type="InterPro" id="IPR036388">
    <property type="entry name" value="WH-like_DNA-bd_sf"/>
</dbReference>
<dbReference type="Pfam" id="PF13185">
    <property type="entry name" value="GAF_2"/>
    <property type="match status" value="1"/>
</dbReference>
<gene>
    <name evidence="7" type="ORF">ACFFVI_07425</name>
</gene>
<keyword evidence="2" id="KW-0418">Kinase</keyword>
<keyword evidence="8" id="KW-1185">Reference proteome</keyword>
<feature type="region of interest" description="Disordered" evidence="5">
    <location>
        <begin position="1"/>
        <end position="23"/>
    </location>
</feature>
<dbReference type="SUPFAM" id="SSF52172">
    <property type="entry name" value="CheY-like"/>
    <property type="match status" value="1"/>
</dbReference>
<dbReference type="PIRSF" id="PIRSF036625">
    <property type="entry name" value="GAF_ANTAR"/>
    <property type="match status" value="1"/>
</dbReference>
<sequence>MPDPDQPDPAAAPAGGPGLPATSDLTPAAAIAQLSRIFLGEPLGQVLQRVADLVVASVPGADEVSVTLIDRDRPYSAAFSGSRAAVLDERQYASGFGPCVDAAQTGRTVVIADTRAEDVYTDFAALGVRHGVHGVTSVPLPMPMDLVGAINVYRTSAGPLPPSAQALVETFAGYAAVALANATLYAISVDQAENLRIAMQTRATIEQAKGVLMATLHCTADEAFEHLSRRSQRHNRKLRDIAAEVVEGVSRHG</sequence>
<comment type="caution">
    <text evidence="7">The sequence shown here is derived from an EMBL/GenBank/DDBJ whole genome shotgun (WGS) entry which is preliminary data.</text>
</comment>
<reference evidence="7 8" key="1">
    <citation type="submission" date="2024-09" db="EMBL/GenBank/DDBJ databases">
        <authorList>
            <person name="Sun Q."/>
            <person name="Mori K."/>
        </authorList>
    </citation>
    <scope>NUCLEOTIDE SEQUENCE [LARGE SCALE GENOMIC DNA]</scope>
    <source>
        <strain evidence="7 8">TISTR 1856</strain>
    </source>
</reference>
<evidence type="ECO:0000256" key="4">
    <source>
        <dbReference type="ARBA" id="ARBA00023163"/>
    </source>
</evidence>
<dbReference type="Proteomes" id="UP001589748">
    <property type="component" value="Unassembled WGS sequence"/>
</dbReference>
<evidence type="ECO:0000313" key="8">
    <source>
        <dbReference type="Proteomes" id="UP001589748"/>
    </source>
</evidence>
<dbReference type="SUPFAM" id="SSF55781">
    <property type="entry name" value="GAF domain-like"/>
    <property type="match status" value="1"/>
</dbReference>
<evidence type="ECO:0000259" key="6">
    <source>
        <dbReference type="PROSITE" id="PS50921"/>
    </source>
</evidence>
<dbReference type="EMBL" id="JBHMDM010000004">
    <property type="protein sequence ID" value="MFB9376794.1"/>
    <property type="molecule type" value="Genomic_DNA"/>
</dbReference>
<accession>A0ABV5LRV7</accession>
<evidence type="ECO:0000256" key="3">
    <source>
        <dbReference type="ARBA" id="ARBA00023015"/>
    </source>
</evidence>
<dbReference type="InterPro" id="IPR011006">
    <property type="entry name" value="CheY-like_superfamily"/>
</dbReference>
<dbReference type="InterPro" id="IPR012074">
    <property type="entry name" value="GAF_ANTAR"/>
</dbReference>
<dbReference type="InterPro" id="IPR005561">
    <property type="entry name" value="ANTAR"/>
</dbReference>
<evidence type="ECO:0000256" key="1">
    <source>
        <dbReference type="ARBA" id="ARBA00022679"/>
    </source>
</evidence>
<evidence type="ECO:0000256" key="5">
    <source>
        <dbReference type="SAM" id="MobiDB-lite"/>
    </source>
</evidence>
<evidence type="ECO:0000256" key="2">
    <source>
        <dbReference type="ARBA" id="ARBA00022777"/>
    </source>
</evidence>